<dbReference type="Gene3D" id="1.10.340.30">
    <property type="entry name" value="Hypothetical protein, domain 2"/>
    <property type="match status" value="1"/>
</dbReference>
<evidence type="ECO:0000256" key="10">
    <source>
        <dbReference type="ARBA" id="ARBA00023004"/>
    </source>
</evidence>
<keyword evidence="6" id="KW-0004">4Fe-4S</keyword>
<dbReference type="Pfam" id="PF10576">
    <property type="entry name" value="EndIII_4Fe-2S"/>
    <property type="match status" value="1"/>
</dbReference>
<dbReference type="Pfam" id="PF00730">
    <property type="entry name" value="HhH-GPD"/>
    <property type="match status" value="1"/>
</dbReference>
<comment type="caution">
    <text evidence="16">The sequence shown here is derived from an EMBL/GenBank/DDBJ whole genome shotgun (WGS) entry which is preliminary data.</text>
</comment>
<evidence type="ECO:0000256" key="8">
    <source>
        <dbReference type="ARBA" id="ARBA00022763"/>
    </source>
</evidence>
<dbReference type="GO" id="GO:0046872">
    <property type="term" value="F:metal ion binding"/>
    <property type="evidence" value="ECO:0007669"/>
    <property type="project" value="UniProtKB-UniRule"/>
</dbReference>
<dbReference type="Gene3D" id="1.10.1670.10">
    <property type="entry name" value="Helix-hairpin-Helix base-excision DNA repair enzymes (C-terminal)"/>
    <property type="match status" value="1"/>
</dbReference>
<evidence type="ECO:0000256" key="1">
    <source>
        <dbReference type="ARBA" id="ARBA00000843"/>
    </source>
</evidence>
<proteinExistence type="inferred from homology"/>
<dbReference type="OrthoDB" id="9802365at2"/>
<dbReference type="SMART" id="SM00478">
    <property type="entry name" value="ENDO3c"/>
    <property type="match status" value="1"/>
</dbReference>
<dbReference type="PROSITE" id="PS01155">
    <property type="entry name" value="ENDONUCLEASE_III_2"/>
    <property type="match status" value="1"/>
</dbReference>
<dbReference type="CDD" id="cd03431">
    <property type="entry name" value="NUDIX_DNA_Glycosylase_C-MutY"/>
    <property type="match status" value="1"/>
</dbReference>
<dbReference type="InterPro" id="IPR044298">
    <property type="entry name" value="MIG/MutY"/>
</dbReference>
<evidence type="ECO:0000256" key="4">
    <source>
        <dbReference type="ARBA" id="ARBA00012045"/>
    </source>
</evidence>
<name>A0A420WHB5_9PROT</name>
<evidence type="ECO:0000256" key="5">
    <source>
        <dbReference type="ARBA" id="ARBA00022023"/>
    </source>
</evidence>
<keyword evidence="11" id="KW-0411">Iron-sulfur</keyword>
<dbReference type="Pfam" id="PF14815">
    <property type="entry name" value="NUDIX_4"/>
    <property type="match status" value="1"/>
</dbReference>
<feature type="domain" description="HhH-GPD" evidence="15">
    <location>
        <begin position="47"/>
        <end position="196"/>
    </location>
</feature>
<keyword evidence="9" id="KW-0378">Hydrolase</keyword>
<dbReference type="GO" id="GO:0035485">
    <property type="term" value="F:adenine/guanine mispair binding"/>
    <property type="evidence" value="ECO:0007669"/>
    <property type="project" value="TreeGrafter"/>
</dbReference>
<evidence type="ECO:0000256" key="6">
    <source>
        <dbReference type="ARBA" id="ARBA00022485"/>
    </source>
</evidence>
<dbReference type="InterPro" id="IPR003265">
    <property type="entry name" value="HhH-GPD_domain"/>
</dbReference>
<evidence type="ECO:0000256" key="3">
    <source>
        <dbReference type="ARBA" id="ARBA00008343"/>
    </source>
</evidence>
<dbReference type="NCBIfam" id="TIGR01084">
    <property type="entry name" value="mutY"/>
    <property type="match status" value="1"/>
</dbReference>
<evidence type="ECO:0000256" key="9">
    <source>
        <dbReference type="ARBA" id="ARBA00022801"/>
    </source>
</evidence>
<keyword evidence="13 14" id="KW-0326">Glycosidase</keyword>
<dbReference type="Gene3D" id="3.90.79.10">
    <property type="entry name" value="Nucleoside Triphosphate Pyrophosphohydrolase"/>
    <property type="match status" value="1"/>
</dbReference>
<protein>
    <recommendedName>
        <fullName evidence="5 14">Adenine DNA glycosylase</fullName>
        <ecNumber evidence="4 14">3.2.2.31</ecNumber>
    </recommendedName>
</protein>
<sequence length="357" mass="39339">MAAPPIAPQELNRLLLDWYDRHRRRLPWRAEPGKRADPYHVWLSEIMLQQTTVATVGPYFRRFLELWPTVEDLAAADLDAVLHAWQGLGYYARARNLHKCAQAVAGRHGGVFPDTEAELLTLPGIGAYTAAAIAAIAFDRKATPADGNFERVFARLHAVEAPLPEAKPILRSLAAALTPDRRPGDHAQAVMDLGATICTPRSPKCMACPWHEPCEARRLGIAADLPRKSPKKQKPTRRGIAFWAVTPEGAVLLRRRPESGLLGGMMEVPSTDWTEADSALAEAEAPVKGEWRLLPGLVRHTFTHFHLELTVASASVAEQKVTDGVWVPLDRLGEHALPTVMKKVVTHALAQAGKQKR</sequence>
<keyword evidence="12" id="KW-0234">DNA repair</keyword>
<dbReference type="InterPro" id="IPR004036">
    <property type="entry name" value="Endonuclease-III-like_CS2"/>
</dbReference>
<organism evidence="16 17">
    <name type="scientific">Oceanibaculum indicum</name>
    <dbReference type="NCBI Taxonomy" id="526216"/>
    <lineage>
        <taxon>Bacteria</taxon>
        <taxon>Pseudomonadati</taxon>
        <taxon>Pseudomonadota</taxon>
        <taxon>Alphaproteobacteria</taxon>
        <taxon>Rhodospirillales</taxon>
        <taxon>Oceanibaculaceae</taxon>
        <taxon>Oceanibaculum</taxon>
    </lineage>
</organism>
<reference evidence="16 17" key="1">
    <citation type="submission" date="2018-10" db="EMBL/GenBank/DDBJ databases">
        <title>Comparative analysis of microorganisms from saline springs in Andes Mountain Range, Colombia.</title>
        <authorList>
            <person name="Rubin E."/>
        </authorList>
    </citation>
    <scope>NUCLEOTIDE SEQUENCE [LARGE SCALE GENOMIC DNA]</scope>
    <source>
        <strain evidence="16 17">USBA 36</strain>
    </source>
</reference>
<dbReference type="InterPro" id="IPR023170">
    <property type="entry name" value="HhH_base_excis_C"/>
</dbReference>
<evidence type="ECO:0000256" key="11">
    <source>
        <dbReference type="ARBA" id="ARBA00023014"/>
    </source>
</evidence>
<dbReference type="RefSeq" id="WP_121220035.1">
    <property type="nucleotide sequence ID" value="NZ_RBIG01000002.1"/>
</dbReference>
<evidence type="ECO:0000256" key="2">
    <source>
        <dbReference type="ARBA" id="ARBA00002933"/>
    </source>
</evidence>
<evidence type="ECO:0000256" key="14">
    <source>
        <dbReference type="RuleBase" id="RU365096"/>
    </source>
</evidence>
<evidence type="ECO:0000256" key="7">
    <source>
        <dbReference type="ARBA" id="ARBA00022723"/>
    </source>
</evidence>
<dbReference type="GO" id="GO:0000701">
    <property type="term" value="F:purine-specific mismatch base pair DNA N-glycosylase activity"/>
    <property type="evidence" value="ECO:0007669"/>
    <property type="project" value="UniProtKB-EC"/>
</dbReference>
<dbReference type="CDD" id="cd00056">
    <property type="entry name" value="ENDO3c"/>
    <property type="match status" value="1"/>
</dbReference>
<comment type="cofactor">
    <cofactor evidence="14">
        <name>[4Fe-4S] cluster</name>
        <dbReference type="ChEBI" id="CHEBI:49883"/>
    </cofactor>
    <text evidence="14">Binds 1 [4Fe-4S] cluster.</text>
</comment>
<keyword evidence="8 14" id="KW-0227">DNA damage</keyword>
<evidence type="ECO:0000256" key="13">
    <source>
        <dbReference type="ARBA" id="ARBA00023295"/>
    </source>
</evidence>
<dbReference type="SUPFAM" id="SSF48150">
    <property type="entry name" value="DNA-glycosylase"/>
    <property type="match status" value="1"/>
</dbReference>
<dbReference type="PROSITE" id="PS00764">
    <property type="entry name" value="ENDONUCLEASE_III_1"/>
    <property type="match status" value="1"/>
</dbReference>
<dbReference type="EMBL" id="RBIG01000002">
    <property type="protein sequence ID" value="RKQ70315.1"/>
    <property type="molecule type" value="Genomic_DNA"/>
</dbReference>
<gene>
    <name evidence="16" type="ORF">BCL74_2259</name>
</gene>
<dbReference type="InterPro" id="IPR000445">
    <property type="entry name" value="HhH_motif"/>
</dbReference>
<dbReference type="InterPro" id="IPR029119">
    <property type="entry name" value="MutY_C"/>
</dbReference>
<evidence type="ECO:0000259" key="15">
    <source>
        <dbReference type="SMART" id="SM00478"/>
    </source>
</evidence>
<evidence type="ECO:0000313" key="16">
    <source>
        <dbReference type="EMBL" id="RKQ70315.1"/>
    </source>
</evidence>
<dbReference type="InterPro" id="IPR004035">
    <property type="entry name" value="Endouclease-III_FeS-bd_BS"/>
</dbReference>
<keyword evidence="7" id="KW-0479">Metal-binding</keyword>
<dbReference type="PANTHER" id="PTHR42944:SF1">
    <property type="entry name" value="ADENINE DNA GLYCOSYLASE"/>
    <property type="match status" value="1"/>
</dbReference>
<accession>A0A420WHB5</accession>
<dbReference type="EC" id="3.2.2.31" evidence="4 14"/>
<dbReference type="GO" id="GO:0034039">
    <property type="term" value="F:8-oxo-7,8-dihydroguanine DNA N-glycosylase activity"/>
    <property type="evidence" value="ECO:0007669"/>
    <property type="project" value="TreeGrafter"/>
</dbReference>
<dbReference type="GO" id="GO:0006298">
    <property type="term" value="P:mismatch repair"/>
    <property type="evidence" value="ECO:0007669"/>
    <property type="project" value="TreeGrafter"/>
</dbReference>
<dbReference type="Proteomes" id="UP000277424">
    <property type="component" value="Unassembled WGS sequence"/>
</dbReference>
<comment type="catalytic activity">
    <reaction evidence="1 14">
        <text>Hydrolyzes free adenine bases from 7,8-dihydro-8-oxoguanine:adenine mismatched double-stranded DNA, leaving an apurinic site.</text>
        <dbReference type="EC" id="3.2.2.31"/>
    </reaction>
</comment>
<keyword evidence="10 14" id="KW-0408">Iron</keyword>
<dbReference type="GO" id="GO:0006284">
    <property type="term" value="P:base-excision repair"/>
    <property type="evidence" value="ECO:0007669"/>
    <property type="project" value="UniProtKB-UniRule"/>
</dbReference>
<comment type="function">
    <text evidence="2">Adenine glycosylase active on G-A mispairs. MutY also corrects error-prone DNA synthesis past GO lesions which are due to the oxidatively damaged form of guanine: 7,8-dihydro-8-oxoguanine (8-oxo-dGTP).</text>
</comment>
<dbReference type="FunFam" id="1.10.340.30:FF:000002">
    <property type="entry name" value="Adenine DNA glycosylase"/>
    <property type="match status" value="1"/>
</dbReference>
<dbReference type="AlphaFoldDB" id="A0A420WHB5"/>
<dbReference type="SUPFAM" id="SSF55811">
    <property type="entry name" value="Nudix"/>
    <property type="match status" value="1"/>
</dbReference>
<dbReference type="InterPro" id="IPR003651">
    <property type="entry name" value="Endonuclease3_FeS-loop_motif"/>
</dbReference>
<evidence type="ECO:0000256" key="12">
    <source>
        <dbReference type="ARBA" id="ARBA00023204"/>
    </source>
</evidence>
<dbReference type="InterPro" id="IPR005760">
    <property type="entry name" value="A/G_AdeGlyc_MutY"/>
</dbReference>
<dbReference type="PANTHER" id="PTHR42944">
    <property type="entry name" value="ADENINE DNA GLYCOSYLASE"/>
    <property type="match status" value="1"/>
</dbReference>
<dbReference type="Pfam" id="PF00633">
    <property type="entry name" value="HHH"/>
    <property type="match status" value="1"/>
</dbReference>
<dbReference type="GO" id="GO:0051539">
    <property type="term" value="F:4 iron, 4 sulfur cluster binding"/>
    <property type="evidence" value="ECO:0007669"/>
    <property type="project" value="UniProtKB-UniRule"/>
</dbReference>
<dbReference type="InterPro" id="IPR015797">
    <property type="entry name" value="NUDIX_hydrolase-like_dom_sf"/>
</dbReference>
<comment type="similarity">
    <text evidence="3 14">Belongs to the Nth/MutY family.</text>
</comment>
<evidence type="ECO:0000313" key="17">
    <source>
        <dbReference type="Proteomes" id="UP000277424"/>
    </source>
</evidence>
<dbReference type="InterPro" id="IPR011257">
    <property type="entry name" value="DNA_glycosylase"/>
</dbReference>
<dbReference type="GO" id="GO:0032357">
    <property type="term" value="F:oxidized purine DNA binding"/>
    <property type="evidence" value="ECO:0007669"/>
    <property type="project" value="TreeGrafter"/>
</dbReference>